<keyword evidence="12" id="KW-1185">Reference proteome</keyword>
<feature type="transmembrane region" description="Helical" evidence="8">
    <location>
        <begin position="120"/>
        <end position="143"/>
    </location>
</feature>
<feature type="transmembrane region" description="Helical" evidence="8">
    <location>
        <begin position="18"/>
        <end position="39"/>
    </location>
</feature>
<feature type="domain" description="Cation efflux protein cytoplasmic" evidence="10">
    <location>
        <begin position="216"/>
        <end position="289"/>
    </location>
</feature>
<evidence type="ECO:0000256" key="5">
    <source>
        <dbReference type="ARBA" id="ARBA00022989"/>
    </source>
</evidence>
<evidence type="ECO:0000313" key="11">
    <source>
        <dbReference type="EMBL" id="QDI91796.1"/>
    </source>
</evidence>
<feature type="transmembrane region" description="Helical" evidence="8">
    <location>
        <begin position="45"/>
        <end position="66"/>
    </location>
</feature>
<dbReference type="OrthoDB" id="9809646at2"/>
<dbReference type="Proteomes" id="UP000319756">
    <property type="component" value="Chromosome"/>
</dbReference>
<organism evidence="11 12">
    <name type="scientific">Salicibibacter halophilus</name>
    <dbReference type="NCBI Taxonomy" id="2502791"/>
    <lineage>
        <taxon>Bacteria</taxon>
        <taxon>Bacillati</taxon>
        <taxon>Bacillota</taxon>
        <taxon>Bacilli</taxon>
        <taxon>Bacillales</taxon>
        <taxon>Bacillaceae</taxon>
        <taxon>Salicibibacter</taxon>
    </lineage>
</organism>
<dbReference type="InterPro" id="IPR036837">
    <property type="entry name" value="Cation_efflux_CTD_sf"/>
</dbReference>
<dbReference type="Pfam" id="PF16916">
    <property type="entry name" value="ZT_dimer"/>
    <property type="match status" value="1"/>
</dbReference>
<dbReference type="SUPFAM" id="SSF160240">
    <property type="entry name" value="Cation efflux protein cytoplasmic domain-like"/>
    <property type="match status" value="1"/>
</dbReference>
<dbReference type="KEGG" id="sale:EPH95_11935"/>
<evidence type="ECO:0000259" key="9">
    <source>
        <dbReference type="Pfam" id="PF01545"/>
    </source>
</evidence>
<dbReference type="InterPro" id="IPR027469">
    <property type="entry name" value="Cation_efflux_TMD_sf"/>
</dbReference>
<protein>
    <submittedName>
        <fullName evidence="11">Cation transporter</fullName>
    </submittedName>
</protein>
<sequence>MFELSHEHHHHHTDNKKALLLALILIFTLVIVEVIGGLLTNSLALLADAGHMLSDFFAIGLALIAFKVGERAASKSKTFGYRRFEILAALVNGAVLVGISGFVLWQAIQRFQEPPEVAGGGVLAFASFALVINLLIAWIFLRGGDVKGNLNLRGAFFHVLGDIVSTIGVLVAGLLILFFNWTLADPIISIVVALLILTAGFRIVKESAHVLMEGKPPGISLQKVEKQLKELPHVHSLHDLHLWSITSDFPALSCHLVVGDGADRDALLREATHMLKKEFHISHAVIQIEGEGMECTTMCSNPHPSP</sequence>
<name>A0A514LIX5_9BACI</name>
<dbReference type="Pfam" id="PF01545">
    <property type="entry name" value="Cation_efflux"/>
    <property type="match status" value="1"/>
</dbReference>
<dbReference type="AlphaFoldDB" id="A0A514LIX5"/>
<dbReference type="InterPro" id="IPR058533">
    <property type="entry name" value="Cation_efflux_TM"/>
</dbReference>
<accession>A0A514LIX5</accession>
<dbReference type="InterPro" id="IPR002524">
    <property type="entry name" value="Cation_efflux"/>
</dbReference>
<dbReference type="PANTHER" id="PTHR11562">
    <property type="entry name" value="CATION EFFLUX PROTEIN/ ZINC TRANSPORTER"/>
    <property type="match status" value="1"/>
</dbReference>
<dbReference type="SUPFAM" id="SSF161111">
    <property type="entry name" value="Cation efflux protein transmembrane domain-like"/>
    <property type="match status" value="1"/>
</dbReference>
<evidence type="ECO:0000256" key="2">
    <source>
        <dbReference type="ARBA" id="ARBA00008873"/>
    </source>
</evidence>
<dbReference type="Gene3D" id="1.20.1510.10">
    <property type="entry name" value="Cation efflux protein transmembrane domain"/>
    <property type="match status" value="1"/>
</dbReference>
<feature type="transmembrane region" description="Helical" evidence="8">
    <location>
        <begin position="155"/>
        <end position="181"/>
    </location>
</feature>
<proteinExistence type="inferred from homology"/>
<feature type="transmembrane region" description="Helical" evidence="8">
    <location>
        <begin position="86"/>
        <end position="108"/>
    </location>
</feature>
<evidence type="ECO:0000256" key="4">
    <source>
        <dbReference type="ARBA" id="ARBA00022692"/>
    </source>
</evidence>
<evidence type="ECO:0000256" key="3">
    <source>
        <dbReference type="ARBA" id="ARBA00022448"/>
    </source>
</evidence>
<evidence type="ECO:0000256" key="1">
    <source>
        <dbReference type="ARBA" id="ARBA00004141"/>
    </source>
</evidence>
<evidence type="ECO:0000256" key="6">
    <source>
        <dbReference type="ARBA" id="ARBA00023065"/>
    </source>
</evidence>
<evidence type="ECO:0000259" key="10">
    <source>
        <dbReference type="Pfam" id="PF16916"/>
    </source>
</evidence>
<keyword evidence="5 8" id="KW-1133">Transmembrane helix</keyword>
<feature type="domain" description="Cation efflux protein transmembrane" evidence="9">
    <location>
        <begin position="19"/>
        <end position="212"/>
    </location>
</feature>
<comment type="subcellular location">
    <subcellularLocation>
        <location evidence="1">Membrane</location>
        <topology evidence="1">Multi-pass membrane protein</topology>
    </subcellularLocation>
</comment>
<keyword evidence="3" id="KW-0813">Transport</keyword>
<evidence type="ECO:0000313" key="12">
    <source>
        <dbReference type="Proteomes" id="UP000319756"/>
    </source>
</evidence>
<gene>
    <name evidence="11" type="ORF">EPH95_11935</name>
</gene>
<dbReference type="EMBL" id="CP035485">
    <property type="protein sequence ID" value="QDI91796.1"/>
    <property type="molecule type" value="Genomic_DNA"/>
</dbReference>
<evidence type="ECO:0000256" key="8">
    <source>
        <dbReference type="SAM" id="Phobius"/>
    </source>
</evidence>
<keyword evidence="6" id="KW-0406">Ion transport</keyword>
<dbReference type="InterPro" id="IPR050681">
    <property type="entry name" value="CDF/SLC30A"/>
</dbReference>
<reference evidence="12" key="1">
    <citation type="submission" date="2019-01" db="EMBL/GenBank/DDBJ databases">
        <title>Genomic analysis of Salicibibacter sp. NKC3-5.</title>
        <authorList>
            <person name="Oh Y.J."/>
        </authorList>
    </citation>
    <scope>NUCLEOTIDE SEQUENCE [LARGE SCALE GENOMIC DNA]</scope>
    <source>
        <strain evidence="12">NKC3-5</strain>
    </source>
</reference>
<evidence type="ECO:0000256" key="7">
    <source>
        <dbReference type="ARBA" id="ARBA00023136"/>
    </source>
</evidence>
<dbReference type="InterPro" id="IPR027470">
    <property type="entry name" value="Cation_efflux_CTD"/>
</dbReference>
<dbReference type="GO" id="GO:0005886">
    <property type="term" value="C:plasma membrane"/>
    <property type="evidence" value="ECO:0007669"/>
    <property type="project" value="TreeGrafter"/>
</dbReference>
<comment type="similarity">
    <text evidence="2">Belongs to the cation diffusion facilitator (CDF) transporter (TC 2.A.4) family. SLC30A subfamily.</text>
</comment>
<dbReference type="PANTHER" id="PTHR11562:SF17">
    <property type="entry name" value="RE54080P-RELATED"/>
    <property type="match status" value="1"/>
</dbReference>
<keyword evidence="4 8" id="KW-0812">Transmembrane</keyword>
<keyword evidence="7 8" id="KW-0472">Membrane</keyword>
<dbReference type="NCBIfam" id="TIGR01297">
    <property type="entry name" value="CDF"/>
    <property type="match status" value="1"/>
</dbReference>
<feature type="transmembrane region" description="Helical" evidence="8">
    <location>
        <begin position="187"/>
        <end position="204"/>
    </location>
</feature>
<dbReference type="GO" id="GO:0005385">
    <property type="term" value="F:zinc ion transmembrane transporter activity"/>
    <property type="evidence" value="ECO:0007669"/>
    <property type="project" value="TreeGrafter"/>
</dbReference>